<evidence type="ECO:0000256" key="1">
    <source>
        <dbReference type="ARBA" id="ARBA00009369"/>
    </source>
</evidence>
<dbReference type="GO" id="GO:0005886">
    <property type="term" value="C:plasma membrane"/>
    <property type="evidence" value="ECO:0007669"/>
    <property type="project" value="TreeGrafter"/>
</dbReference>
<sequence length="263" mass="28577">MKDLLKGSKQKTFFVLILLVVVLFILENFGVMGFLESPAQKVFRPIQLGFYKTGQDVANFVATVKGIGALRERESNLALENAKLLAENARLKKLTEENKLLREQLGAKIVAKDLIAANVIGTDPLFSSEEFLLDRGKTDGVKEDSLVVLKDILIGQIRTVHNSTSVVRLLTDPESKIAAITEGGAKGILEGEFGSGLTLAKVAQTDTLQEGQIVFTLGEAGFPRGLVLGKINKVQKNPAELFQKAAVEPLVAFKSLELVFISK</sequence>
<evidence type="ECO:0000313" key="8">
    <source>
        <dbReference type="EMBL" id="OGY21392.1"/>
    </source>
</evidence>
<evidence type="ECO:0000256" key="5">
    <source>
        <dbReference type="SAM" id="Coils"/>
    </source>
</evidence>
<accession>A0A1G1W154</accession>
<keyword evidence="6" id="KW-0812">Transmembrane</keyword>
<comment type="caution">
    <text evidence="8">The sequence shown here is derived from an EMBL/GenBank/DDBJ whole genome shotgun (WGS) entry which is preliminary data.</text>
</comment>
<feature type="coiled-coil region" evidence="5">
    <location>
        <begin position="77"/>
        <end position="104"/>
    </location>
</feature>
<feature type="domain" description="Rod shape-determining protein MreC beta-barrel core" evidence="7">
    <location>
        <begin position="119"/>
        <end position="262"/>
    </location>
</feature>
<dbReference type="InterPro" id="IPR042175">
    <property type="entry name" value="Cell/Rod_MreC_2"/>
</dbReference>
<organism evidence="8 9">
    <name type="scientific">Candidatus Woykebacteria bacterium GWA1_44_8</name>
    <dbReference type="NCBI Taxonomy" id="1802591"/>
    <lineage>
        <taxon>Bacteria</taxon>
        <taxon>Candidatus Woykeibacteriota</taxon>
    </lineage>
</organism>
<gene>
    <name evidence="8" type="ORF">A2113_04415</name>
</gene>
<dbReference type="AlphaFoldDB" id="A0A1G1W154"/>
<dbReference type="InterPro" id="IPR055342">
    <property type="entry name" value="MreC_beta-barrel_core"/>
</dbReference>
<keyword evidence="6" id="KW-0472">Membrane</keyword>
<dbReference type="Gene3D" id="2.40.10.350">
    <property type="entry name" value="Rod shape-determining protein MreC, domain 2"/>
    <property type="match status" value="1"/>
</dbReference>
<evidence type="ECO:0000256" key="3">
    <source>
        <dbReference type="ARBA" id="ARBA00022960"/>
    </source>
</evidence>
<feature type="transmembrane region" description="Helical" evidence="6">
    <location>
        <begin position="12"/>
        <end position="35"/>
    </location>
</feature>
<dbReference type="PANTHER" id="PTHR34138">
    <property type="entry name" value="CELL SHAPE-DETERMINING PROTEIN MREC"/>
    <property type="match status" value="1"/>
</dbReference>
<keyword evidence="3" id="KW-0133">Cell shape</keyword>
<keyword evidence="6" id="KW-1133">Transmembrane helix</keyword>
<evidence type="ECO:0000256" key="6">
    <source>
        <dbReference type="SAM" id="Phobius"/>
    </source>
</evidence>
<protein>
    <recommendedName>
        <fullName evidence="2">Cell shape-determining protein MreC</fullName>
    </recommendedName>
    <alternativeName>
        <fullName evidence="4">Cell shape protein MreC</fullName>
    </alternativeName>
</protein>
<dbReference type="GO" id="GO:0008360">
    <property type="term" value="P:regulation of cell shape"/>
    <property type="evidence" value="ECO:0007669"/>
    <property type="project" value="UniProtKB-KW"/>
</dbReference>
<dbReference type="PIRSF" id="PIRSF038471">
    <property type="entry name" value="MreC"/>
    <property type="match status" value="1"/>
</dbReference>
<dbReference type="InterPro" id="IPR007221">
    <property type="entry name" value="MreC"/>
</dbReference>
<name>A0A1G1W154_9BACT</name>
<evidence type="ECO:0000256" key="4">
    <source>
        <dbReference type="ARBA" id="ARBA00032089"/>
    </source>
</evidence>
<dbReference type="InterPro" id="IPR042177">
    <property type="entry name" value="Cell/Rod_1"/>
</dbReference>
<evidence type="ECO:0000259" key="7">
    <source>
        <dbReference type="Pfam" id="PF04085"/>
    </source>
</evidence>
<dbReference type="PANTHER" id="PTHR34138:SF1">
    <property type="entry name" value="CELL SHAPE-DETERMINING PROTEIN MREC"/>
    <property type="match status" value="1"/>
</dbReference>
<dbReference type="Proteomes" id="UP000176299">
    <property type="component" value="Unassembled WGS sequence"/>
</dbReference>
<reference evidence="8 9" key="1">
    <citation type="journal article" date="2016" name="Nat. Commun.">
        <title>Thousands of microbial genomes shed light on interconnected biogeochemical processes in an aquifer system.</title>
        <authorList>
            <person name="Anantharaman K."/>
            <person name="Brown C.T."/>
            <person name="Hug L.A."/>
            <person name="Sharon I."/>
            <person name="Castelle C.J."/>
            <person name="Probst A.J."/>
            <person name="Thomas B.C."/>
            <person name="Singh A."/>
            <person name="Wilkins M.J."/>
            <person name="Karaoz U."/>
            <person name="Brodie E.L."/>
            <person name="Williams K.H."/>
            <person name="Hubbard S.S."/>
            <person name="Banfield J.F."/>
        </authorList>
    </citation>
    <scope>NUCLEOTIDE SEQUENCE [LARGE SCALE GENOMIC DNA]</scope>
</reference>
<proteinExistence type="inferred from homology"/>
<dbReference type="Gene3D" id="2.40.10.340">
    <property type="entry name" value="Rod shape-determining protein MreC, domain 1"/>
    <property type="match status" value="1"/>
</dbReference>
<keyword evidence="5" id="KW-0175">Coiled coil</keyword>
<evidence type="ECO:0000313" key="9">
    <source>
        <dbReference type="Proteomes" id="UP000176299"/>
    </source>
</evidence>
<dbReference type="EMBL" id="MHCN01000014">
    <property type="protein sequence ID" value="OGY21392.1"/>
    <property type="molecule type" value="Genomic_DNA"/>
</dbReference>
<comment type="similarity">
    <text evidence="1">Belongs to the MreC family.</text>
</comment>
<dbReference type="STRING" id="1802591.A2113_04415"/>
<dbReference type="Pfam" id="PF04085">
    <property type="entry name" value="MreC"/>
    <property type="match status" value="1"/>
</dbReference>
<evidence type="ECO:0000256" key="2">
    <source>
        <dbReference type="ARBA" id="ARBA00013855"/>
    </source>
</evidence>